<dbReference type="EC" id="1.2.1.70" evidence="3 9"/>
<dbReference type="GO" id="GO:0008883">
    <property type="term" value="F:glutamyl-tRNA reductase activity"/>
    <property type="evidence" value="ECO:0007669"/>
    <property type="project" value="UniProtKB-UniRule"/>
</dbReference>
<dbReference type="PROSITE" id="PS00747">
    <property type="entry name" value="GLUTR"/>
    <property type="match status" value="1"/>
</dbReference>
<dbReference type="Pfam" id="PF00745">
    <property type="entry name" value="GlutR_dimer"/>
    <property type="match status" value="1"/>
</dbReference>
<dbReference type="PIRSF" id="PIRSF000445">
    <property type="entry name" value="4pyrrol_synth_GluRdtase"/>
    <property type="match status" value="1"/>
</dbReference>
<evidence type="ECO:0000313" key="19">
    <source>
        <dbReference type="Proteomes" id="UP000198892"/>
    </source>
</evidence>
<organism evidence="18 19">
    <name type="scientific">Salibacterium halotolerans</name>
    <dbReference type="NCBI Taxonomy" id="1884432"/>
    <lineage>
        <taxon>Bacteria</taxon>
        <taxon>Bacillati</taxon>
        <taxon>Bacillota</taxon>
        <taxon>Bacilli</taxon>
        <taxon>Bacillales</taxon>
        <taxon>Bacillaceae</taxon>
    </lineage>
</organism>
<dbReference type="NCBIfam" id="NF000744">
    <property type="entry name" value="PRK00045.1-3"/>
    <property type="match status" value="1"/>
</dbReference>
<comment type="pathway">
    <text evidence="1 9 14">Porphyrin-containing compound metabolism; protoporphyrin-IX biosynthesis; 5-aminolevulinate from L-glutamyl-tRNA(Glu): step 1/2.</text>
</comment>
<dbReference type="GO" id="GO:0019353">
    <property type="term" value="P:protoporphyrinogen IX biosynthetic process from glutamate"/>
    <property type="evidence" value="ECO:0007669"/>
    <property type="project" value="TreeGrafter"/>
</dbReference>
<evidence type="ECO:0000256" key="8">
    <source>
        <dbReference type="ARBA" id="ARBA00068659"/>
    </source>
</evidence>
<evidence type="ECO:0000256" key="1">
    <source>
        <dbReference type="ARBA" id="ARBA00005059"/>
    </source>
</evidence>
<evidence type="ECO:0000256" key="7">
    <source>
        <dbReference type="ARBA" id="ARBA00047464"/>
    </source>
</evidence>
<feature type="site" description="Important for activity" evidence="9 13">
    <location>
        <position position="99"/>
    </location>
</feature>
<dbReference type="EMBL" id="FOXD01000009">
    <property type="protein sequence ID" value="SFP73466.1"/>
    <property type="molecule type" value="Genomic_DNA"/>
</dbReference>
<dbReference type="OrthoDB" id="110209at2"/>
<dbReference type="FunFam" id="3.40.50.720:FF:000031">
    <property type="entry name" value="Glutamyl-tRNA reductase"/>
    <property type="match status" value="1"/>
</dbReference>
<keyword evidence="6 9" id="KW-0627">Porphyrin biosynthesis</keyword>
<name>A0A1I5ST81_9BACI</name>
<feature type="active site" description="Nucleophile" evidence="9 10">
    <location>
        <position position="50"/>
    </location>
</feature>
<dbReference type="STRING" id="1884432.SAMN05518683_10967"/>
<keyword evidence="19" id="KW-1185">Reference proteome</keyword>
<evidence type="ECO:0000256" key="3">
    <source>
        <dbReference type="ARBA" id="ARBA00012970"/>
    </source>
</evidence>
<feature type="binding site" evidence="9 11">
    <location>
        <begin position="49"/>
        <end position="52"/>
    </location>
    <ligand>
        <name>substrate</name>
    </ligand>
</feature>
<proteinExistence type="inferred from homology"/>
<dbReference type="NCBIfam" id="TIGR01035">
    <property type="entry name" value="hemA"/>
    <property type="match status" value="1"/>
</dbReference>
<dbReference type="HAMAP" id="MF_00087">
    <property type="entry name" value="Glu_tRNA_reductase"/>
    <property type="match status" value="1"/>
</dbReference>
<dbReference type="InterPro" id="IPR036291">
    <property type="entry name" value="NAD(P)-bd_dom_sf"/>
</dbReference>
<dbReference type="InterPro" id="IPR036453">
    <property type="entry name" value="GluRdtase_dimer_dom_sf"/>
</dbReference>
<evidence type="ECO:0000259" key="16">
    <source>
        <dbReference type="Pfam" id="PF01488"/>
    </source>
</evidence>
<comment type="catalytic activity">
    <reaction evidence="7 9 14">
        <text>(S)-4-amino-5-oxopentanoate + tRNA(Glu) + NADP(+) = L-glutamyl-tRNA(Glu) + NADPH + H(+)</text>
        <dbReference type="Rhea" id="RHEA:12344"/>
        <dbReference type="Rhea" id="RHEA-COMP:9663"/>
        <dbReference type="Rhea" id="RHEA-COMP:9680"/>
        <dbReference type="ChEBI" id="CHEBI:15378"/>
        <dbReference type="ChEBI" id="CHEBI:57501"/>
        <dbReference type="ChEBI" id="CHEBI:57783"/>
        <dbReference type="ChEBI" id="CHEBI:58349"/>
        <dbReference type="ChEBI" id="CHEBI:78442"/>
        <dbReference type="ChEBI" id="CHEBI:78520"/>
        <dbReference type="EC" id="1.2.1.70"/>
    </reaction>
</comment>
<dbReference type="GO" id="GO:0050661">
    <property type="term" value="F:NADP binding"/>
    <property type="evidence" value="ECO:0007669"/>
    <property type="project" value="InterPro"/>
</dbReference>
<dbReference type="InterPro" id="IPR006151">
    <property type="entry name" value="Shikm_DH/Glu-tRNA_Rdtase"/>
</dbReference>
<evidence type="ECO:0000256" key="2">
    <source>
        <dbReference type="ARBA" id="ARBA00005916"/>
    </source>
</evidence>
<dbReference type="Pfam" id="PF05201">
    <property type="entry name" value="GlutR_N"/>
    <property type="match status" value="1"/>
</dbReference>
<dbReference type="InterPro" id="IPR015895">
    <property type="entry name" value="4pyrrol_synth_GluRdtase_N"/>
</dbReference>
<dbReference type="InterPro" id="IPR015896">
    <property type="entry name" value="4pyrrol_synth_GluRdtase_dimer"/>
</dbReference>
<dbReference type="Pfam" id="PF01488">
    <property type="entry name" value="Shikimate_DH"/>
    <property type="match status" value="1"/>
</dbReference>
<dbReference type="InterPro" id="IPR000343">
    <property type="entry name" value="4pyrrol_synth_GluRdtase"/>
</dbReference>
<dbReference type="CDD" id="cd05213">
    <property type="entry name" value="NAD_bind_Glutamyl_tRNA_reduct"/>
    <property type="match status" value="1"/>
</dbReference>
<evidence type="ECO:0000256" key="5">
    <source>
        <dbReference type="ARBA" id="ARBA00023002"/>
    </source>
</evidence>
<accession>A0A1I5ST81</accession>
<comment type="function">
    <text evidence="9">Catalyzes the NADPH-dependent reduction of glutamyl-tRNA(Glu) to glutamate 1-semialdehyde (GSA).</text>
</comment>
<keyword evidence="5 9" id="KW-0560">Oxidoreductase</keyword>
<protein>
    <recommendedName>
        <fullName evidence="8 9">Glutamyl-tRNA reductase</fullName>
        <shortName evidence="9">GluTR</shortName>
        <ecNumber evidence="3 9">1.2.1.70</ecNumber>
    </recommendedName>
</protein>
<feature type="domain" description="Quinate/shikimate 5-dehydrogenase/glutamyl-tRNA reductase" evidence="16">
    <location>
        <begin position="171"/>
        <end position="306"/>
    </location>
</feature>
<keyword evidence="4 9" id="KW-0521">NADP</keyword>
<evidence type="ECO:0000256" key="14">
    <source>
        <dbReference type="RuleBase" id="RU000584"/>
    </source>
</evidence>
<evidence type="ECO:0000259" key="15">
    <source>
        <dbReference type="Pfam" id="PF00745"/>
    </source>
</evidence>
<feature type="domain" description="Tetrapyrrole biosynthesis glutamyl-tRNA reductase dimerisation" evidence="15">
    <location>
        <begin position="320"/>
        <end position="419"/>
    </location>
</feature>
<comment type="domain">
    <text evidence="9">Possesses an unusual extended V-shaped dimeric structure with each monomer consisting of three distinct domains arranged along a curved 'spinal' alpha-helix. The N-terminal catalytic domain specifically recognizes the glutamate moiety of the substrate. The second domain is the NADPH-binding domain, and the third C-terminal domain is responsible for dimerization.</text>
</comment>
<comment type="similarity">
    <text evidence="2 9 14">Belongs to the glutamyl-tRNA reductase family.</text>
</comment>
<comment type="miscellaneous">
    <text evidence="9">During catalysis, the active site Cys acts as a nucleophile attacking the alpha-carbonyl group of tRNA-bound glutamate with the formation of a thioester intermediate between enzyme and glutamate, and the concomitant release of tRNA(Glu). The thioester intermediate is finally reduced by direct hydride transfer from NADPH, to form the product GSA.</text>
</comment>
<dbReference type="Gene3D" id="3.30.460.30">
    <property type="entry name" value="Glutamyl-tRNA reductase, N-terminal domain"/>
    <property type="match status" value="1"/>
</dbReference>
<dbReference type="AlphaFoldDB" id="A0A1I5ST81"/>
<dbReference type="SUPFAM" id="SSF51735">
    <property type="entry name" value="NAD(P)-binding Rossmann-fold domains"/>
    <property type="match status" value="1"/>
</dbReference>
<gene>
    <name evidence="9" type="primary">hemA</name>
    <name evidence="18" type="ORF">SAMN05518683_10967</name>
</gene>
<dbReference type="UniPathway" id="UPA00251">
    <property type="reaction ID" value="UER00316"/>
</dbReference>
<evidence type="ECO:0000256" key="11">
    <source>
        <dbReference type="PIRSR" id="PIRSR000445-2"/>
    </source>
</evidence>
<evidence type="ECO:0000313" key="18">
    <source>
        <dbReference type="EMBL" id="SFP73466.1"/>
    </source>
</evidence>
<dbReference type="Proteomes" id="UP000198892">
    <property type="component" value="Unassembled WGS sequence"/>
</dbReference>
<evidence type="ECO:0000256" key="6">
    <source>
        <dbReference type="ARBA" id="ARBA00023244"/>
    </source>
</evidence>
<comment type="subunit">
    <text evidence="9">Homodimer.</text>
</comment>
<dbReference type="InterPro" id="IPR036343">
    <property type="entry name" value="GluRdtase_N_sf"/>
</dbReference>
<evidence type="ECO:0000256" key="4">
    <source>
        <dbReference type="ARBA" id="ARBA00022857"/>
    </source>
</evidence>
<dbReference type="PANTHER" id="PTHR43013">
    <property type="entry name" value="GLUTAMYL-TRNA REDUCTASE"/>
    <property type="match status" value="1"/>
</dbReference>
<feature type="domain" description="Glutamyl-tRNA reductase N-terminal" evidence="17">
    <location>
        <begin position="7"/>
        <end position="156"/>
    </location>
</feature>
<dbReference type="InterPro" id="IPR018214">
    <property type="entry name" value="GluRdtase_CS"/>
</dbReference>
<evidence type="ECO:0000256" key="12">
    <source>
        <dbReference type="PIRSR" id="PIRSR000445-3"/>
    </source>
</evidence>
<dbReference type="Gene3D" id="3.40.50.720">
    <property type="entry name" value="NAD(P)-binding Rossmann-like Domain"/>
    <property type="match status" value="1"/>
</dbReference>
<dbReference type="PANTHER" id="PTHR43013:SF1">
    <property type="entry name" value="GLUTAMYL-TRNA REDUCTASE"/>
    <property type="match status" value="1"/>
</dbReference>
<evidence type="ECO:0000256" key="13">
    <source>
        <dbReference type="PIRSR" id="PIRSR000445-4"/>
    </source>
</evidence>
<dbReference type="RefSeq" id="WP_093337007.1">
    <property type="nucleotide sequence ID" value="NZ_FOXD01000009.1"/>
</dbReference>
<feature type="binding site" evidence="9 11">
    <location>
        <begin position="114"/>
        <end position="116"/>
    </location>
    <ligand>
        <name>substrate</name>
    </ligand>
</feature>
<feature type="binding site" evidence="9 11">
    <location>
        <position position="120"/>
    </location>
    <ligand>
        <name>substrate</name>
    </ligand>
</feature>
<feature type="binding site" evidence="9 11">
    <location>
        <position position="109"/>
    </location>
    <ligand>
        <name>substrate</name>
    </ligand>
</feature>
<dbReference type="SUPFAM" id="SSF69742">
    <property type="entry name" value="Glutamyl tRNA-reductase catalytic, N-terminal domain"/>
    <property type="match status" value="1"/>
</dbReference>
<dbReference type="SUPFAM" id="SSF69075">
    <property type="entry name" value="Glutamyl tRNA-reductase dimerization domain"/>
    <property type="match status" value="1"/>
</dbReference>
<reference evidence="19" key="1">
    <citation type="submission" date="2016-10" db="EMBL/GenBank/DDBJ databases">
        <authorList>
            <person name="Varghese N."/>
            <person name="Submissions S."/>
        </authorList>
    </citation>
    <scope>NUCLEOTIDE SEQUENCE [LARGE SCALE GENOMIC DNA]</scope>
    <source>
        <strain evidence="19">S7</strain>
    </source>
</reference>
<evidence type="ECO:0000256" key="10">
    <source>
        <dbReference type="PIRSR" id="PIRSR000445-1"/>
    </source>
</evidence>
<evidence type="ECO:0000256" key="9">
    <source>
        <dbReference type="HAMAP-Rule" id="MF_00087"/>
    </source>
</evidence>
<evidence type="ECO:0000259" key="17">
    <source>
        <dbReference type="Pfam" id="PF05201"/>
    </source>
</evidence>
<sequence length="464" mass="52454">MHIIVAGFDYKTTPVEIREQLAFQEESLPDALQQLRNMKSILECTIVSTCNRTEIYAVADQLHTGRHFIKKFLYEWFGLPIDEYGAHLNIRENDTAIQHLFRVSAGLDSMVLGETQILGQVKDSFFLAQNEGATGTVLNELFRQAVTFAKKSHSETEINENAVSVSYAAVELGKKILGDFRDKHVMVLGAGEMSELTAKHLYEGGAAEVTVLNRTYAKAAELAERFFGTAGSMEELRRYMEKTDIVISSTGSSDYVIDKAWMESVLKQRRGQPLFMVDIAVPRDFDPALEKLDNVFLYDIDDLQGIVAANMEERKTEAEKIEAGIQDELASFKEWVHTLGVVPVISALRTKALSIQSETMDSLERKLPDLSERDKKVLRKHTKSIVNQMLREPITRAKEMAGEPDADESLALFTEIFGLDEEVEAAREAEEKQVKVEEAEQEWGRRKKRRISPYAYAQDISFHS</sequence>
<feature type="binding site" evidence="9 12">
    <location>
        <begin position="189"/>
        <end position="194"/>
    </location>
    <ligand>
        <name>NADP(+)</name>
        <dbReference type="ChEBI" id="CHEBI:58349"/>
    </ligand>
</feature>
<dbReference type="FunFam" id="3.30.460.30:FF:000001">
    <property type="entry name" value="Glutamyl-tRNA reductase"/>
    <property type="match status" value="1"/>
</dbReference>